<dbReference type="NCBIfam" id="TIGR01449">
    <property type="entry name" value="PGP_bact"/>
    <property type="match status" value="1"/>
</dbReference>
<keyword evidence="17" id="KW-1185">Reference proteome</keyword>
<proteinExistence type="inferred from homology"/>
<evidence type="ECO:0000256" key="3">
    <source>
        <dbReference type="ARBA" id="ARBA00004818"/>
    </source>
</evidence>
<dbReference type="SUPFAM" id="SSF56784">
    <property type="entry name" value="HAD-like"/>
    <property type="match status" value="1"/>
</dbReference>
<evidence type="ECO:0000256" key="10">
    <source>
        <dbReference type="ARBA" id="ARBA00022842"/>
    </source>
</evidence>
<dbReference type="NCBIfam" id="NF009695">
    <property type="entry name" value="PRK13222.1-2"/>
    <property type="match status" value="1"/>
</dbReference>
<evidence type="ECO:0000313" key="15">
    <source>
        <dbReference type="EMBL" id="SUA55508.1"/>
    </source>
</evidence>
<evidence type="ECO:0000256" key="13">
    <source>
        <dbReference type="HAMAP-Rule" id="MF_00495"/>
    </source>
</evidence>
<dbReference type="NCBIfam" id="TIGR01549">
    <property type="entry name" value="HAD-SF-IA-v1"/>
    <property type="match status" value="1"/>
</dbReference>
<keyword evidence="11 13" id="KW-0119">Carbohydrate metabolism</keyword>
<dbReference type="Proteomes" id="UP000254603">
    <property type="component" value="Unassembled WGS sequence"/>
</dbReference>
<dbReference type="AlphaFoldDB" id="A0A378XI36"/>
<comment type="function">
    <text evidence="12 13">Specifically catalyzes the dephosphorylation of 2-phosphoglycolate. Is involved in the dissimilation of the intracellular 2-phosphoglycolate formed during the DNA repair of 3'-phosphoglycolate ends, a major class of DNA lesions induced by oxidative stress.</text>
</comment>
<gene>
    <name evidence="15" type="primary">gph_1</name>
    <name evidence="14" type="ORF">I6G29_08860</name>
    <name evidence="15" type="ORF">NCTC11997_01836</name>
</gene>
<comment type="catalytic activity">
    <reaction evidence="1 13">
        <text>2-phosphoglycolate + H2O = glycolate + phosphate</text>
        <dbReference type="Rhea" id="RHEA:14369"/>
        <dbReference type="ChEBI" id="CHEBI:15377"/>
        <dbReference type="ChEBI" id="CHEBI:29805"/>
        <dbReference type="ChEBI" id="CHEBI:43474"/>
        <dbReference type="ChEBI" id="CHEBI:58033"/>
        <dbReference type="EC" id="3.1.3.18"/>
    </reaction>
</comment>
<dbReference type="GO" id="GO:0006281">
    <property type="term" value="P:DNA repair"/>
    <property type="evidence" value="ECO:0007669"/>
    <property type="project" value="TreeGrafter"/>
</dbReference>
<dbReference type="GO" id="GO:0046872">
    <property type="term" value="F:metal ion binding"/>
    <property type="evidence" value="ECO:0007669"/>
    <property type="project" value="UniProtKB-KW"/>
</dbReference>
<dbReference type="GO" id="GO:0005829">
    <property type="term" value="C:cytosol"/>
    <property type="evidence" value="ECO:0007669"/>
    <property type="project" value="TreeGrafter"/>
</dbReference>
<accession>A0A378XI36</accession>
<evidence type="ECO:0000256" key="7">
    <source>
        <dbReference type="ARBA" id="ARBA00022567"/>
    </source>
</evidence>
<dbReference type="NCBIfam" id="TIGR01662">
    <property type="entry name" value="HAD-SF-IIIA"/>
    <property type="match status" value="1"/>
</dbReference>
<comment type="cofactor">
    <cofactor evidence="2 13">
        <name>Mg(2+)</name>
        <dbReference type="ChEBI" id="CHEBI:18420"/>
    </cofactor>
</comment>
<comment type="similarity">
    <text evidence="4 13">Belongs to the HAD-like hydrolase superfamily. CbbY/CbbZ/Gph/YieH family.</text>
</comment>
<keyword evidence="9 13" id="KW-0378">Hydrolase</keyword>
<dbReference type="STRING" id="1122619.GCA_000373745_01951"/>
<dbReference type="RefSeq" id="WP_018575129.1">
    <property type="nucleotide sequence ID" value="NZ_CP065725.1"/>
</dbReference>
<keyword evidence="7" id="KW-0113">Calvin cycle</keyword>
<evidence type="ECO:0000256" key="11">
    <source>
        <dbReference type="ARBA" id="ARBA00023277"/>
    </source>
</evidence>
<dbReference type="CDD" id="cd16417">
    <property type="entry name" value="HAD_PGPase"/>
    <property type="match status" value="1"/>
</dbReference>
<feature type="active site" description="Nucleophile" evidence="13">
    <location>
        <position position="15"/>
    </location>
</feature>
<dbReference type="InterPro" id="IPR023214">
    <property type="entry name" value="HAD_sf"/>
</dbReference>
<dbReference type="PRINTS" id="PR00413">
    <property type="entry name" value="HADHALOGNASE"/>
</dbReference>
<comment type="pathway">
    <text evidence="3 13">Organic acid metabolism; glycolate biosynthesis; glycolate from 2-phosphoglycolate: step 1/1.</text>
</comment>
<dbReference type="PANTHER" id="PTHR43434">
    <property type="entry name" value="PHOSPHOGLYCOLATE PHOSPHATASE"/>
    <property type="match status" value="1"/>
</dbReference>
<keyword evidence="8 13" id="KW-0479">Metal-binding</keyword>
<keyword evidence="10 13" id="KW-0460">Magnesium</keyword>
<dbReference type="Gene3D" id="1.10.150.240">
    <property type="entry name" value="Putative phosphatase, domain 2"/>
    <property type="match status" value="1"/>
</dbReference>
<reference evidence="15 16" key="1">
    <citation type="submission" date="2018-06" db="EMBL/GenBank/DDBJ databases">
        <authorList>
            <consortium name="Pathogen Informatics"/>
            <person name="Doyle S."/>
        </authorList>
    </citation>
    <scope>NUCLEOTIDE SEQUENCE [LARGE SCALE GENOMIC DNA]</scope>
    <source>
        <strain evidence="15 16">NCTC11997</strain>
    </source>
</reference>
<dbReference type="FunFam" id="3.40.50.1000:FF:000022">
    <property type="entry name" value="Phosphoglycolate phosphatase"/>
    <property type="match status" value="1"/>
</dbReference>
<dbReference type="EC" id="3.1.3.18" evidence="6 13"/>
<name>A0A378XI36_9BURK</name>
<dbReference type="UniPathway" id="UPA00865">
    <property type="reaction ID" value="UER00834"/>
</dbReference>
<dbReference type="GO" id="GO:0008967">
    <property type="term" value="F:phosphoglycolate phosphatase activity"/>
    <property type="evidence" value="ECO:0007669"/>
    <property type="project" value="UniProtKB-UniRule"/>
</dbReference>
<dbReference type="SFLD" id="SFLDG01135">
    <property type="entry name" value="C1.5.6:_HAD__Beta-PGM__Phospha"/>
    <property type="match status" value="1"/>
</dbReference>
<evidence type="ECO:0000256" key="5">
    <source>
        <dbReference type="ARBA" id="ARBA00011233"/>
    </source>
</evidence>
<feature type="binding site" evidence="13">
    <location>
        <position position="17"/>
    </location>
    <ligand>
        <name>Mg(2+)</name>
        <dbReference type="ChEBI" id="CHEBI:18420"/>
    </ligand>
</feature>
<sequence>MTKETTPLIDTVLFDLDGTLIDSMPELAYCANQCLAEMGRPTLPIETLSTFVGKGLERLIIRFLANDINAKTVAPDLLQEAKEVFSRHYHANNGLFSELYPTVTEALEQLKTERYKLAVVTNKAIEFTLPLLDKKGISHYFDAIIGGDSCEHKKPHPAPVLLALEKLSSTADTAVLIGDSLNDAQAANAAGLPCLVVPYGYNEGQTINQPEPGALVDDMHMAINWIHAENTKRKNNN</sequence>
<dbReference type="GO" id="GO:0019253">
    <property type="term" value="P:reductive pentose-phosphate cycle"/>
    <property type="evidence" value="ECO:0007669"/>
    <property type="project" value="UniProtKB-KW"/>
</dbReference>
<evidence type="ECO:0000256" key="9">
    <source>
        <dbReference type="ARBA" id="ARBA00022801"/>
    </source>
</evidence>
<evidence type="ECO:0000256" key="12">
    <source>
        <dbReference type="ARBA" id="ARBA00059247"/>
    </source>
</evidence>
<evidence type="ECO:0000313" key="17">
    <source>
        <dbReference type="Proteomes" id="UP000594903"/>
    </source>
</evidence>
<dbReference type="InterPro" id="IPR037512">
    <property type="entry name" value="PGPase_prok"/>
</dbReference>
<dbReference type="InterPro" id="IPR050155">
    <property type="entry name" value="HAD-like_hydrolase_sf"/>
</dbReference>
<evidence type="ECO:0000256" key="8">
    <source>
        <dbReference type="ARBA" id="ARBA00022723"/>
    </source>
</evidence>
<dbReference type="InterPro" id="IPR041492">
    <property type="entry name" value="HAD_2"/>
</dbReference>
<dbReference type="HAMAP" id="MF_00495">
    <property type="entry name" value="GPH_hydrolase_bact"/>
    <property type="match status" value="1"/>
</dbReference>
<reference evidence="14 17" key="2">
    <citation type="submission" date="2020-12" db="EMBL/GenBank/DDBJ databases">
        <title>FDA dAtabase for Regulatory Grade micrObial Sequences (FDA-ARGOS): Supporting development and validation of Infectious Disease Dx tests.</title>
        <authorList>
            <person name="Sproer C."/>
            <person name="Gronow S."/>
            <person name="Severitt S."/>
            <person name="Schroder I."/>
            <person name="Tallon L."/>
            <person name="Sadzewicz L."/>
            <person name="Zhao X."/>
            <person name="Boylan J."/>
            <person name="Ott S."/>
            <person name="Bowen H."/>
            <person name="Vavikolanu K."/>
            <person name="Mehta A."/>
            <person name="Aluvathingal J."/>
            <person name="Nadendla S."/>
            <person name="Lowell S."/>
            <person name="Myers T."/>
            <person name="Yan Y."/>
            <person name="Sichtig H."/>
        </authorList>
    </citation>
    <scope>NUCLEOTIDE SEQUENCE [LARGE SCALE GENOMIC DNA]</scope>
    <source>
        <strain evidence="14 17">FDAARGOS_872</strain>
    </source>
</reference>
<dbReference type="Gene3D" id="3.40.50.1000">
    <property type="entry name" value="HAD superfamily/HAD-like"/>
    <property type="match status" value="1"/>
</dbReference>
<evidence type="ECO:0000313" key="16">
    <source>
        <dbReference type="Proteomes" id="UP000254603"/>
    </source>
</evidence>
<dbReference type="InterPro" id="IPR036412">
    <property type="entry name" value="HAD-like_sf"/>
</dbReference>
<dbReference type="InterPro" id="IPR023198">
    <property type="entry name" value="PGP-like_dom2"/>
</dbReference>
<protein>
    <recommendedName>
        <fullName evidence="6 13">Phosphoglycolate phosphatase</fullName>
        <shortName evidence="13">PGP</shortName>
        <shortName evidence="13">PGPase</shortName>
        <ecNumber evidence="6 13">3.1.3.18</ecNumber>
    </recommendedName>
</protein>
<evidence type="ECO:0000256" key="4">
    <source>
        <dbReference type="ARBA" id="ARBA00006171"/>
    </source>
</evidence>
<evidence type="ECO:0000256" key="2">
    <source>
        <dbReference type="ARBA" id="ARBA00001946"/>
    </source>
</evidence>
<dbReference type="InterPro" id="IPR006549">
    <property type="entry name" value="HAD-SF_hydro_IIIA"/>
</dbReference>
<evidence type="ECO:0000256" key="6">
    <source>
        <dbReference type="ARBA" id="ARBA00013078"/>
    </source>
</evidence>
<evidence type="ECO:0000313" key="14">
    <source>
        <dbReference type="EMBL" id="QPT39282.1"/>
    </source>
</evidence>
<dbReference type="EMBL" id="UGSB01000001">
    <property type="protein sequence ID" value="SUA55508.1"/>
    <property type="molecule type" value="Genomic_DNA"/>
</dbReference>
<feature type="binding site" evidence="13">
    <location>
        <position position="179"/>
    </location>
    <ligand>
        <name>Mg(2+)</name>
        <dbReference type="ChEBI" id="CHEBI:18420"/>
    </ligand>
</feature>
<evidence type="ECO:0000256" key="1">
    <source>
        <dbReference type="ARBA" id="ARBA00000830"/>
    </source>
</evidence>
<comment type="subunit">
    <text evidence="5">Homotrimer.</text>
</comment>
<dbReference type="SFLD" id="SFLDG01129">
    <property type="entry name" value="C1.5:_HAD__Beta-PGM__Phosphata"/>
    <property type="match status" value="1"/>
</dbReference>
<dbReference type="GO" id="GO:0046295">
    <property type="term" value="P:glycolate biosynthetic process"/>
    <property type="evidence" value="ECO:0007669"/>
    <property type="project" value="UniProtKB-UniRule"/>
</dbReference>
<feature type="binding site" evidence="13">
    <location>
        <position position="15"/>
    </location>
    <ligand>
        <name>Mg(2+)</name>
        <dbReference type="ChEBI" id="CHEBI:18420"/>
    </ligand>
</feature>
<dbReference type="InterPro" id="IPR006439">
    <property type="entry name" value="HAD-SF_hydro_IA"/>
</dbReference>
<dbReference type="SFLD" id="SFLDS00003">
    <property type="entry name" value="Haloacid_Dehalogenase"/>
    <property type="match status" value="1"/>
</dbReference>
<dbReference type="Proteomes" id="UP000594903">
    <property type="component" value="Chromosome"/>
</dbReference>
<dbReference type="EMBL" id="CP065725">
    <property type="protein sequence ID" value="QPT39282.1"/>
    <property type="molecule type" value="Genomic_DNA"/>
</dbReference>
<dbReference type="OrthoDB" id="9807630at2"/>
<organism evidence="15 16">
    <name type="scientific">Oligella ureolytica</name>
    <dbReference type="NCBI Taxonomy" id="90244"/>
    <lineage>
        <taxon>Bacteria</taxon>
        <taxon>Pseudomonadati</taxon>
        <taxon>Pseudomonadota</taxon>
        <taxon>Betaproteobacteria</taxon>
        <taxon>Burkholderiales</taxon>
        <taxon>Alcaligenaceae</taxon>
        <taxon>Oligella</taxon>
    </lineage>
</organism>
<dbReference type="PANTHER" id="PTHR43434:SF1">
    <property type="entry name" value="PHOSPHOGLYCOLATE PHOSPHATASE"/>
    <property type="match status" value="1"/>
</dbReference>
<dbReference type="Pfam" id="PF13419">
    <property type="entry name" value="HAD_2"/>
    <property type="match status" value="1"/>
</dbReference>